<feature type="non-terminal residue" evidence="1">
    <location>
        <position position="1"/>
    </location>
</feature>
<name>A0A2K3KAH2_TRIPR</name>
<dbReference type="EMBL" id="ASHM01089962">
    <property type="protein sequence ID" value="PNX63287.1"/>
    <property type="molecule type" value="Genomic_DNA"/>
</dbReference>
<protein>
    <submittedName>
        <fullName evidence="1">Uncharacterized protein</fullName>
    </submittedName>
</protein>
<proteinExistence type="predicted"/>
<reference evidence="1 2" key="1">
    <citation type="journal article" date="2014" name="Am. J. Bot.">
        <title>Genome assembly and annotation for red clover (Trifolium pratense; Fabaceae).</title>
        <authorList>
            <person name="Istvanek J."/>
            <person name="Jaros M."/>
            <person name="Krenek A."/>
            <person name="Repkova J."/>
        </authorList>
    </citation>
    <scope>NUCLEOTIDE SEQUENCE [LARGE SCALE GENOMIC DNA]</scope>
    <source>
        <strain evidence="2">cv. Tatra</strain>
        <tissue evidence="1">Young leaves</tissue>
    </source>
</reference>
<evidence type="ECO:0000313" key="1">
    <source>
        <dbReference type="EMBL" id="PNX63287.1"/>
    </source>
</evidence>
<accession>A0A2K3KAH2</accession>
<dbReference type="AlphaFoldDB" id="A0A2K3KAH2"/>
<organism evidence="1 2">
    <name type="scientific">Trifolium pratense</name>
    <name type="common">Red clover</name>
    <dbReference type="NCBI Taxonomy" id="57577"/>
    <lineage>
        <taxon>Eukaryota</taxon>
        <taxon>Viridiplantae</taxon>
        <taxon>Streptophyta</taxon>
        <taxon>Embryophyta</taxon>
        <taxon>Tracheophyta</taxon>
        <taxon>Spermatophyta</taxon>
        <taxon>Magnoliopsida</taxon>
        <taxon>eudicotyledons</taxon>
        <taxon>Gunneridae</taxon>
        <taxon>Pentapetalae</taxon>
        <taxon>rosids</taxon>
        <taxon>fabids</taxon>
        <taxon>Fabales</taxon>
        <taxon>Fabaceae</taxon>
        <taxon>Papilionoideae</taxon>
        <taxon>50 kb inversion clade</taxon>
        <taxon>NPAAA clade</taxon>
        <taxon>Hologalegina</taxon>
        <taxon>IRL clade</taxon>
        <taxon>Trifolieae</taxon>
        <taxon>Trifolium</taxon>
    </lineage>
</organism>
<reference evidence="1 2" key="2">
    <citation type="journal article" date="2017" name="Front. Plant Sci.">
        <title>Gene Classification and Mining of Molecular Markers Useful in Red Clover (Trifolium pratense) Breeding.</title>
        <authorList>
            <person name="Istvanek J."/>
            <person name="Dluhosova J."/>
            <person name="Dluhos P."/>
            <person name="Patkova L."/>
            <person name="Nedelnik J."/>
            <person name="Repkova J."/>
        </authorList>
    </citation>
    <scope>NUCLEOTIDE SEQUENCE [LARGE SCALE GENOMIC DNA]</scope>
    <source>
        <strain evidence="2">cv. Tatra</strain>
        <tissue evidence="1">Young leaves</tissue>
    </source>
</reference>
<sequence>RFSRLVRLAVEVTVWPRCFGGGGVLTGMSGDGGDLYLFGREDFLRECFFI</sequence>
<gene>
    <name evidence="1" type="ORF">L195_g053429</name>
</gene>
<evidence type="ECO:0000313" key="2">
    <source>
        <dbReference type="Proteomes" id="UP000236291"/>
    </source>
</evidence>
<dbReference type="Proteomes" id="UP000236291">
    <property type="component" value="Unassembled WGS sequence"/>
</dbReference>
<comment type="caution">
    <text evidence="1">The sequence shown here is derived from an EMBL/GenBank/DDBJ whole genome shotgun (WGS) entry which is preliminary data.</text>
</comment>